<feature type="active site" evidence="6">
    <location>
        <position position="103"/>
    </location>
</feature>
<evidence type="ECO:0000256" key="4">
    <source>
        <dbReference type="ARBA" id="ARBA00022747"/>
    </source>
</evidence>
<keyword evidence="2 6" id="KW-0808">Transferase</keyword>
<evidence type="ECO:0000256" key="3">
    <source>
        <dbReference type="ARBA" id="ARBA00022691"/>
    </source>
</evidence>
<dbReference type="OrthoDB" id="9813719at2"/>
<evidence type="ECO:0000256" key="6">
    <source>
        <dbReference type="PROSITE-ProRule" id="PRU01016"/>
    </source>
</evidence>
<evidence type="ECO:0000256" key="7">
    <source>
        <dbReference type="RuleBase" id="RU000416"/>
    </source>
</evidence>
<dbReference type="SUPFAM" id="SSF53335">
    <property type="entry name" value="S-adenosyl-L-methionine-dependent methyltransferases"/>
    <property type="match status" value="1"/>
</dbReference>
<dbReference type="Proteomes" id="UP000403266">
    <property type="component" value="Unassembled WGS sequence"/>
</dbReference>
<keyword evidence="3 6" id="KW-0949">S-adenosyl-L-methionine</keyword>
<dbReference type="AlphaFoldDB" id="A0A5N7MGP3"/>
<evidence type="ECO:0000256" key="8">
    <source>
        <dbReference type="RuleBase" id="RU000417"/>
    </source>
</evidence>
<dbReference type="Pfam" id="PF00145">
    <property type="entry name" value="DNA_methylase"/>
    <property type="match status" value="1"/>
</dbReference>
<comment type="caution">
    <text evidence="9">The sequence shown here is derived from an EMBL/GenBank/DDBJ whole genome shotgun (WGS) entry which is preliminary data.</text>
</comment>
<dbReference type="PRINTS" id="PR00105">
    <property type="entry name" value="C5METTRFRASE"/>
</dbReference>
<dbReference type="PROSITE" id="PS00094">
    <property type="entry name" value="C5_MTASE_1"/>
    <property type="match status" value="1"/>
</dbReference>
<dbReference type="PROSITE" id="PS51679">
    <property type="entry name" value="SAM_MT_C5"/>
    <property type="match status" value="1"/>
</dbReference>
<dbReference type="PANTHER" id="PTHR10629:SF52">
    <property type="entry name" value="DNA (CYTOSINE-5)-METHYLTRANSFERASE 1"/>
    <property type="match status" value="1"/>
</dbReference>
<evidence type="ECO:0000313" key="9">
    <source>
        <dbReference type="EMBL" id="MPR26222.1"/>
    </source>
</evidence>
<proteinExistence type="inferred from homology"/>
<evidence type="ECO:0000313" key="10">
    <source>
        <dbReference type="Proteomes" id="UP000403266"/>
    </source>
</evidence>
<name>A0A5N7MGP3_9HYPH</name>
<dbReference type="EMBL" id="VOSK01000042">
    <property type="protein sequence ID" value="MPR26222.1"/>
    <property type="molecule type" value="Genomic_DNA"/>
</dbReference>
<dbReference type="NCBIfam" id="TIGR00675">
    <property type="entry name" value="dcm"/>
    <property type="match status" value="1"/>
</dbReference>
<dbReference type="GO" id="GO:0032259">
    <property type="term" value="P:methylation"/>
    <property type="evidence" value="ECO:0007669"/>
    <property type="project" value="UniProtKB-KW"/>
</dbReference>
<comment type="catalytic activity">
    <reaction evidence="5 8">
        <text>a 2'-deoxycytidine in DNA + S-adenosyl-L-methionine = a 5-methyl-2'-deoxycytidine in DNA + S-adenosyl-L-homocysteine + H(+)</text>
        <dbReference type="Rhea" id="RHEA:13681"/>
        <dbReference type="Rhea" id="RHEA-COMP:11369"/>
        <dbReference type="Rhea" id="RHEA-COMP:11370"/>
        <dbReference type="ChEBI" id="CHEBI:15378"/>
        <dbReference type="ChEBI" id="CHEBI:57856"/>
        <dbReference type="ChEBI" id="CHEBI:59789"/>
        <dbReference type="ChEBI" id="CHEBI:85452"/>
        <dbReference type="ChEBI" id="CHEBI:85454"/>
        <dbReference type="EC" id="2.1.1.37"/>
    </reaction>
</comment>
<dbReference type="GO" id="GO:0003886">
    <property type="term" value="F:DNA (cytosine-5-)-methyltransferase activity"/>
    <property type="evidence" value="ECO:0007669"/>
    <property type="project" value="UniProtKB-EC"/>
</dbReference>
<reference evidence="9 10" key="1">
    <citation type="journal article" date="2019" name="Syst. Appl. Microbiol.">
        <title>Microvirga tunisiensis sp. nov., a root nodule symbiotic bacterium isolated from Lupinus micranthus and L. luteus grown in Northern Tunisia.</title>
        <authorList>
            <person name="Msaddak A."/>
            <person name="Rejili M."/>
            <person name="Duran D."/>
            <person name="Mars M."/>
            <person name="Palacios J.M."/>
            <person name="Ruiz-Argueso T."/>
            <person name="Rey L."/>
            <person name="Imperial J."/>
        </authorList>
    </citation>
    <scope>NUCLEOTIDE SEQUENCE [LARGE SCALE GENOMIC DNA]</scope>
    <source>
        <strain evidence="9 10">Lmie10</strain>
    </source>
</reference>
<dbReference type="GO" id="GO:0003677">
    <property type="term" value="F:DNA binding"/>
    <property type="evidence" value="ECO:0007669"/>
    <property type="project" value="TreeGrafter"/>
</dbReference>
<dbReference type="InterPro" id="IPR001525">
    <property type="entry name" value="C5_MeTfrase"/>
</dbReference>
<sequence>MATRSVNKAVKSSVWPLSFSTSEKIRPAKHSLTALEVCAGAGGQALGIERAGFRHVALVEMDRHACETLRANFPGSNVIEQDLRTFDPTPYHGVDLFCGGVPCQPFSQAGKMKGSEDDRDLFMEAIRIIEQARPRAVMLENVTGLLQSRFDDYRLDILQHLRRLGYDAEWHTLNSADYGVPQRRVRSVLERVDIHLVQMNALTRQRIDINARGVCS</sequence>
<dbReference type="GO" id="GO:0044027">
    <property type="term" value="P:negative regulation of gene expression via chromosomal CpG island methylation"/>
    <property type="evidence" value="ECO:0007669"/>
    <property type="project" value="TreeGrafter"/>
</dbReference>
<dbReference type="InterPro" id="IPR018117">
    <property type="entry name" value="C5_DNA_meth_AS"/>
</dbReference>
<organism evidence="9 10">
    <name type="scientific">Microvirga tunisiensis</name>
    <dbReference type="NCBI Taxonomy" id="2108360"/>
    <lineage>
        <taxon>Bacteria</taxon>
        <taxon>Pseudomonadati</taxon>
        <taxon>Pseudomonadota</taxon>
        <taxon>Alphaproteobacteria</taxon>
        <taxon>Hyphomicrobiales</taxon>
        <taxon>Methylobacteriaceae</taxon>
        <taxon>Microvirga</taxon>
    </lineage>
</organism>
<comment type="similarity">
    <text evidence="6 7">Belongs to the class I-like SAM-binding methyltransferase superfamily. C5-methyltransferase family.</text>
</comment>
<accession>A0A5N7MGP3</accession>
<gene>
    <name evidence="9" type="ORF">FS320_13525</name>
</gene>
<evidence type="ECO:0000256" key="5">
    <source>
        <dbReference type="ARBA" id="ARBA00047422"/>
    </source>
</evidence>
<evidence type="ECO:0000256" key="1">
    <source>
        <dbReference type="ARBA" id="ARBA00022603"/>
    </source>
</evidence>
<keyword evidence="1 6" id="KW-0489">Methyltransferase</keyword>
<keyword evidence="10" id="KW-1185">Reference proteome</keyword>
<dbReference type="EC" id="2.1.1.37" evidence="8"/>
<protein>
    <recommendedName>
        <fullName evidence="8">Cytosine-specific methyltransferase</fullName>
        <ecNumber evidence="8">2.1.1.37</ecNumber>
    </recommendedName>
</protein>
<dbReference type="Gene3D" id="3.40.50.150">
    <property type="entry name" value="Vaccinia Virus protein VP39"/>
    <property type="match status" value="1"/>
</dbReference>
<keyword evidence="4" id="KW-0680">Restriction system</keyword>
<dbReference type="GO" id="GO:0009307">
    <property type="term" value="P:DNA restriction-modification system"/>
    <property type="evidence" value="ECO:0007669"/>
    <property type="project" value="UniProtKB-KW"/>
</dbReference>
<dbReference type="InterPro" id="IPR029063">
    <property type="entry name" value="SAM-dependent_MTases_sf"/>
</dbReference>
<dbReference type="InterPro" id="IPR050390">
    <property type="entry name" value="C5-Methyltransferase"/>
</dbReference>
<evidence type="ECO:0000256" key="2">
    <source>
        <dbReference type="ARBA" id="ARBA00022679"/>
    </source>
</evidence>
<dbReference type="PANTHER" id="PTHR10629">
    <property type="entry name" value="CYTOSINE-SPECIFIC METHYLTRANSFERASE"/>
    <property type="match status" value="1"/>
</dbReference>